<evidence type="ECO:0008006" key="3">
    <source>
        <dbReference type="Google" id="ProtNLM"/>
    </source>
</evidence>
<organism evidence="1 2">
    <name type="scientific">Aquimarina celericrescens</name>
    <dbReference type="NCBI Taxonomy" id="1964542"/>
    <lineage>
        <taxon>Bacteria</taxon>
        <taxon>Pseudomonadati</taxon>
        <taxon>Bacteroidota</taxon>
        <taxon>Flavobacteriia</taxon>
        <taxon>Flavobacteriales</taxon>
        <taxon>Flavobacteriaceae</taxon>
        <taxon>Aquimarina</taxon>
    </lineage>
</organism>
<comment type="caution">
    <text evidence="1">The sequence shown here is derived from an EMBL/GenBank/DDBJ whole genome shotgun (WGS) entry which is preliminary data.</text>
</comment>
<name>A0ABW5AS83_9FLAO</name>
<proteinExistence type="predicted"/>
<keyword evidence="2" id="KW-1185">Reference proteome</keyword>
<accession>A0ABW5AS83</accession>
<evidence type="ECO:0000313" key="1">
    <source>
        <dbReference type="EMBL" id="MFD2185724.1"/>
    </source>
</evidence>
<dbReference type="EMBL" id="JBHUHY010000002">
    <property type="protein sequence ID" value="MFD2185724.1"/>
    <property type="molecule type" value="Genomic_DNA"/>
</dbReference>
<dbReference type="InterPro" id="IPR058060">
    <property type="entry name" value="HYC_CC_PP"/>
</dbReference>
<dbReference type="Pfam" id="PF26622">
    <property type="entry name" value="DUF8199"/>
    <property type="match status" value="1"/>
</dbReference>
<dbReference type="NCBIfam" id="NF047658">
    <property type="entry name" value="HYC_CC_PP"/>
    <property type="match status" value="1"/>
</dbReference>
<gene>
    <name evidence="1" type="ORF">ACFSJT_02905</name>
</gene>
<dbReference type="InterPro" id="IPR058512">
    <property type="entry name" value="DUF8199"/>
</dbReference>
<dbReference type="Proteomes" id="UP001597344">
    <property type="component" value="Unassembled WGS sequence"/>
</dbReference>
<dbReference type="RefSeq" id="WP_378318699.1">
    <property type="nucleotide sequence ID" value="NZ_JBHUHY010000002.1"/>
</dbReference>
<evidence type="ECO:0000313" key="2">
    <source>
        <dbReference type="Proteomes" id="UP001597344"/>
    </source>
</evidence>
<sequence length="138" mass="15733">MKKVVHKLISMVMAVVVLLSTMSFTLGMHYCGDTLVDTAIFHKAKGCGMEMQKKQTLSDCAIIKKNCCSDEQLVIEGQDELKISYDDVSIDRQLLATIFIYTYLHLFEVSIQKEAGFLEYPPPLIVRQIYKLDESYLI</sequence>
<protein>
    <recommendedName>
        <fullName evidence="3">Secreted protein</fullName>
    </recommendedName>
</protein>
<reference evidence="2" key="1">
    <citation type="journal article" date="2019" name="Int. J. Syst. Evol. Microbiol.">
        <title>The Global Catalogue of Microorganisms (GCM) 10K type strain sequencing project: providing services to taxonomists for standard genome sequencing and annotation.</title>
        <authorList>
            <consortium name="The Broad Institute Genomics Platform"/>
            <consortium name="The Broad Institute Genome Sequencing Center for Infectious Disease"/>
            <person name="Wu L."/>
            <person name="Ma J."/>
        </authorList>
    </citation>
    <scope>NUCLEOTIDE SEQUENCE [LARGE SCALE GENOMIC DNA]</scope>
    <source>
        <strain evidence="2">DT92</strain>
    </source>
</reference>